<keyword evidence="1" id="KW-0175">Coiled coil</keyword>
<protein>
    <recommendedName>
        <fullName evidence="2">Endonuclease GajA/Old nuclease/RecF-like AAA domain-containing protein</fullName>
    </recommendedName>
</protein>
<feature type="coiled-coil region" evidence="1">
    <location>
        <begin position="224"/>
        <end position="258"/>
    </location>
</feature>
<dbReference type="PANTHER" id="PTHR43581:SF4">
    <property type="entry name" value="ATP_GTP PHOSPHATASE"/>
    <property type="match status" value="1"/>
</dbReference>
<dbReference type="InterPro" id="IPR051396">
    <property type="entry name" value="Bact_Antivir_Def_Nuclease"/>
</dbReference>
<gene>
    <name evidence="3" type="ORF">GCM10009007_03730</name>
</gene>
<dbReference type="InterPro" id="IPR041685">
    <property type="entry name" value="AAA_GajA/Old/RecF-like"/>
</dbReference>
<dbReference type="AlphaFoldDB" id="A0A8J3FZ88"/>
<comment type="caution">
    <text evidence="3">The sequence shown here is derived from an EMBL/GenBank/DDBJ whole genome shotgun (WGS) entry which is preliminary data.</text>
</comment>
<evidence type="ECO:0000259" key="2">
    <source>
        <dbReference type="Pfam" id="PF13175"/>
    </source>
</evidence>
<sequence>MKLTSVSIKNFRCYADETKVAIDDLTTFIGKNDIGKSTILEALEIFFNNDTVKIESGDANIYSGSDEVTITCEFKDLPTELTVDATSPTTLADEFLLSSEGTLKIQKVFACGKATPTFEAYIIANHPTVAGAENLLELKEKELQTIIKQKGLDSSLKGNPTMRKAIWNSFDNLELKEISIPVSKPKEDGKRIWEQIESHLPIFALFQSDRNSQDKDKEVQNPMKAAIATAIAEVKADLEKIQNKVREKAEEIAATTHEALKTIDPQLANKLAPEFTPPTPAKWTSLFSINMDTDDGIPLNKRGSGVRRMILVSFFKAEAERRLKTSNKRSIIYALEEPETAQHPNNQKILIDSFRALSEENGCQVILTTHSPGLASELPASSIRFIDRDEHGKPFVEYGVDVFAKVANALGVTPDSRVKVLICVEGPTDVAALKCLSRALHIENNTLIDLSTDPRIAFVLMGGSTLKHWVNEHYLKGLGCKECHIYDNDVASYSSSITEVNLRTDGSWGALTQKHEIESYLHSDAIKDAYEVEVVVTDYPSADKKGVPKLFAEVFSAKMGFDGVMGDTKAKVYLANKAFPEMTAKRIKERDTENEIEGWLKRIEAMLK</sequence>
<dbReference type="SUPFAM" id="SSF52540">
    <property type="entry name" value="P-loop containing nucleoside triphosphate hydrolases"/>
    <property type="match status" value="1"/>
</dbReference>
<evidence type="ECO:0000313" key="3">
    <source>
        <dbReference type="EMBL" id="GHA66492.1"/>
    </source>
</evidence>
<dbReference type="CDD" id="cd00267">
    <property type="entry name" value="ABC_ATPase"/>
    <property type="match status" value="1"/>
</dbReference>
<reference evidence="3" key="1">
    <citation type="journal article" date="2014" name="Int. J. Syst. Evol. Microbiol.">
        <title>Complete genome sequence of Corynebacterium casei LMG S-19264T (=DSM 44701T), isolated from a smear-ripened cheese.</title>
        <authorList>
            <consortium name="US DOE Joint Genome Institute (JGI-PGF)"/>
            <person name="Walter F."/>
            <person name="Albersmeier A."/>
            <person name="Kalinowski J."/>
            <person name="Ruckert C."/>
        </authorList>
    </citation>
    <scope>NUCLEOTIDE SEQUENCE</scope>
    <source>
        <strain evidence="3">KCTC 32501</strain>
    </source>
</reference>
<name>A0A8J3FZ88_9BURK</name>
<dbReference type="InterPro" id="IPR027417">
    <property type="entry name" value="P-loop_NTPase"/>
</dbReference>
<organism evidence="3 4">
    <name type="scientific">Formosimonas limnophila</name>
    <dbReference type="NCBI Taxonomy" id="1384487"/>
    <lineage>
        <taxon>Bacteria</taxon>
        <taxon>Pseudomonadati</taxon>
        <taxon>Pseudomonadota</taxon>
        <taxon>Betaproteobacteria</taxon>
        <taxon>Burkholderiales</taxon>
        <taxon>Burkholderiaceae</taxon>
        <taxon>Formosimonas</taxon>
    </lineage>
</organism>
<evidence type="ECO:0000256" key="1">
    <source>
        <dbReference type="SAM" id="Coils"/>
    </source>
</evidence>
<keyword evidence="4" id="KW-1185">Reference proteome</keyword>
<evidence type="ECO:0000313" key="4">
    <source>
        <dbReference type="Proteomes" id="UP000614287"/>
    </source>
</evidence>
<accession>A0A8J3FZ88</accession>
<feature type="domain" description="Endonuclease GajA/Old nuclease/RecF-like AAA" evidence="2">
    <location>
        <begin position="1"/>
        <end position="375"/>
    </location>
</feature>
<dbReference type="Gene3D" id="3.40.50.300">
    <property type="entry name" value="P-loop containing nucleotide triphosphate hydrolases"/>
    <property type="match status" value="1"/>
</dbReference>
<reference evidence="3" key="2">
    <citation type="submission" date="2020-09" db="EMBL/GenBank/DDBJ databases">
        <authorList>
            <person name="Sun Q."/>
            <person name="Kim S."/>
        </authorList>
    </citation>
    <scope>NUCLEOTIDE SEQUENCE</scope>
    <source>
        <strain evidence="3">KCTC 32501</strain>
    </source>
</reference>
<dbReference type="RefSeq" id="WP_189490782.1">
    <property type="nucleotide sequence ID" value="NZ_BMZG01000002.1"/>
</dbReference>
<proteinExistence type="predicted"/>
<dbReference type="EMBL" id="BMZG01000002">
    <property type="protein sequence ID" value="GHA66492.1"/>
    <property type="molecule type" value="Genomic_DNA"/>
</dbReference>
<dbReference type="PANTHER" id="PTHR43581">
    <property type="entry name" value="ATP/GTP PHOSPHATASE"/>
    <property type="match status" value="1"/>
</dbReference>
<dbReference type="Pfam" id="PF13175">
    <property type="entry name" value="AAA_15"/>
    <property type="match status" value="1"/>
</dbReference>
<dbReference type="Proteomes" id="UP000614287">
    <property type="component" value="Unassembled WGS sequence"/>
</dbReference>